<keyword evidence="4 5" id="KW-0418">Kinase</keyword>
<dbReference type="GO" id="GO:0044211">
    <property type="term" value="P:CTP salvage"/>
    <property type="evidence" value="ECO:0007669"/>
    <property type="project" value="UniProtKB-UniPathway"/>
</dbReference>
<dbReference type="GO" id="GO:0005524">
    <property type="term" value="F:ATP binding"/>
    <property type="evidence" value="ECO:0007669"/>
    <property type="project" value="UniProtKB-KW"/>
</dbReference>
<evidence type="ECO:0000256" key="3">
    <source>
        <dbReference type="ARBA" id="ARBA00022741"/>
    </source>
</evidence>
<keyword evidence="5" id="KW-0963">Cytoplasm</keyword>
<dbReference type="KEGG" id="manr:MPAN_014110"/>
<dbReference type="UniPathway" id="UPA00579">
    <property type="reaction ID" value="UER00640"/>
</dbReference>
<evidence type="ECO:0000256" key="2">
    <source>
        <dbReference type="ARBA" id="ARBA00022679"/>
    </source>
</evidence>
<dbReference type="Proteomes" id="UP000620133">
    <property type="component" value="Chromosome"/>
</dbReference>
<dbReference type="EMBL" id="AP024412">
    <property type="protein sequence ID" value="BCR36518.1"/>
    <property type="molecule type" value="Genomic_DNA"/>
</dbReference>
<dbReference type="GO" id="GO:0004849">
    <property type="term" value="F:uridine kinase activity"/>
    <property type="evidence" value="ECO:0007669"/>
    <property type="project" value="UniProtKB-EC"/>
</dbReference>
<dbReference type="NCBIfam" id="NF004018">
    <property type="entry name" value="PRK05480.1"/>
    <property type="match status" value="1"/>
</dbReference>
<feature type="domain" description="Phosphoribulokinase/uridine kinase" evidence="6">
    <location>
        <begin position="6"/>
        <end position="189"/>
    </location>
</feature>
<comment type="subcellular location">
    <subcellularLocation>
        <location evidence="5">Cytoplasm</location>
    </subcellularLocation>
</comment>
<keyword evidence="5" id="KW-0067">ATP-binding</keyword>
<gene>
    <name evidence="7" type="primary">udk</name>
    <name evidence="7" type="ORF">MPAN_014110</name>
</gene>
<dbReference type="AlphaFoldDB" id="A0A7U9XWA1"/>
<dbReference type="PRINTS" id="PR00988">
    <property type="entry name" value="URIDINKINASE"/>
</dbReference>
<evidence type="ECO:0000313" key="8">
    <source>
        <dbReference type="Proteomes" id="UP000620133"/>
    </source>
</evidence>
<proteinExistence type="inferred from homology"/>
<dbReference type="NCBIfam" id="TIGR00235">
    <property type="entry name" value="udk"/>
    <property type="match status" value="1"/>
</dbReference>
<protein>
    <recommendedName>
        <fullName evidence="5">Uridine kinase</fullName>
        <ecNumber evidence="5">2.7.1.48</ecNumber>
    </recommendedName>
</protein>
<keyword evidence="8" id="KW-1185">Reference proteome</keyword>
<dbReference type="InterPro" id="IPR006083">
    <property type="entry name" value="PRK/URK"/>
</dbReference>
<evidence type="ECO:0000313" key="7">
    <source>
        <dbReference type="EMBL" id="BCR36518.1"/>
    </source>
</evidence>
<dbReference type="EC" id="2.7.1.48" evidence="5"/>
<comment type="catalytic activity">
    <reaction evidence="5">
        <text>cytidine + ATP = CMP + ADP + H(+)</text>
        <dbReference type="Rhea" id="RHEA:24674"/>
        <dbReference type="ChEBI" id="CHEBI:15378"/>
        <dbReference type="ChEBI" id="CHEBI:17562"/>
        <dbReference type="ChEBI" id="CHEBI:30616"/>
        <dbReference type="ChEBI" id="CHEBI:60377"/>
        <dbReference type="ChEBI" id="CHEBI:456216"/>
        <dbReference type="EC" id="2.7.1.48"/>
    </reaction>
</comment>
<dbReference type="Pfam" id="PF00485">
    <property type="entry name" value="PRK"/>
    <property type="match status" value="1"/>
</dbReference>
<dbReference type="InterPro" id="IPR027417">
    <property type="entry name" value="P-loop_NTPase"/>
</dbReference>
<dbReference type="CDD" id="cd02023">
    <property type="entry name" value="UMPK"/>
    <property type="match status" value="1"/>
</dbReference>
<dbReference type="Gene3D" id="3.40.50.300">
    <property type="entry name" value="P-loop containing nucleotide triphosphate hydrolases"/>
    <property type="match status" value="1"/>
</dbReference>
<dbReference type="GO" id="GO:0044206">
    <property type="term" value="P:UMP salvage"/>
    <property type="evidence" value="ECO:0007669"/>
    <property type="project" value="UniProtKB-UniPathway"/>
</dbReference>
<dbReference type="RefSeq" id="WP_176239872.1">
    <property type="nucleotide sequence ID" value="NZ_AP024412.1"/>
</dbReference>
<dbReference type="InterPro" id="IPR000764">
    <property type="entry name" value="Uridine_kinase-like"/>
</dbReference>
<organism evidence="7 8">
    <name type="scientific">Mariniplasma anaerobium</name>
    <dbReference type="NCBI Taxonomy" id="2735436"/>
    <lineage>
        <taxon>Bacteria</taxon>
        <taxon>Bacillati</taxon>
        <taxon>Mycoplasmatota</taxon>
        <taxon>Mollicutes</taxon>
        <taxon>Acholeplasmatales</taxon>
        <taxon>Acholeplasmataceae</taxon>
        <taxon>Mariniplasma</taxon>
    </lineage>
</organism>
<dbReference type="GO" id="GO:0005737">
    <property type="term" value="C:cytoplasm"/>
    <property type="evidence" value="ECO:0007669"/>
    <property type="project" value="UniProtKB-SubCell"/>
</dbReference>
<name>A0A7U9XWA1_9MOLU</name>
<dbReference type="UniPathway" id="UPA00574">
    <property type="reaction ID" value="UER00637"/>
</dbReference>
<dbReference type="PANTHER" id="PTHR10285">
    <property type="entry name" value="URIDINE KINASE"/>
    <property type="match status" value="1"/>
</dbReference>
<reference evidence="7" key="1">
    <citation type="submission" date="2021-01" db="EMBL/GenBank/DDBJ databases">
        <title>Draft genome sequence of Acholeplasmataceae bacterium strain Mahy22.</title>
        <authorList>
            <person name="Watanabe M."/>
            <person name="Kojima H."/>
            <person name="Fukui M."/>
        </authorList>
    </citation>
    <scope>NUCLEOTIDE SEQUENCE</scope>
    <source>
        <strain evidence="7">Mahy22</strain>
    </source>
</reference>
<evidence type="ECO:0000256" key="4">
    <source>
        <dbReference type="ARBA" id="ARBA00022777"/>
    </source>
</evidence>
<accession>A0A7U9XWA1</accession>
<comment type="pathway">
    <text evidence="5">Pyrimidine metabolism; CTP biosynthesis via salvage pathway; CTP from cytidine: step 1/3.</text>
</comment>
<sequence length="208" mass="24299">MDKPLVILVAGGSASGKSTVVQEILDKAGLEDVIIINHDDYYLDQKDLPMEKRYLINYDHPRSLDNELLYKDIKALLNFEPIDKPVYDFEKFTRSEKIEHVLPKKIIIIEGILILENPRIRELADISIFVELDDDTRFIRRMLRDMKERGRSLENIVLQYQKTVKPMFHKYIKPTKRYADVLIPNDTKHAIAVDLIVAKIKQILGERK</sequence>
<comment type="similarity">
    <text evidence="5">Belongs to the uridine kinase family.</text>
</comment>
<keyword evidence="2 5" id="KW-0808">Transferase</keyword>
<evidence type="ECO:0000259" key="6">
    <source>
        <dbReference type="Pfam" id="PF00485"/>
    </source>
</evidence>
<evidence type="ECO:0000256" key="5">
    <source>
        <dbReference type="RuleBase" id="RU003825"/>
    </source>
</evidence>
<dbReference type="SUPFAM" id="SSF52540">
    <property type="entry name" value="P-loop containing nucleoside triphosphate hydrolases"/>
    <property type="match status" value="1"/>
</dbReference>
<comment type="pathway">
    <text evidence="1 5">Pyrimidine metabolism; UMP biosynthesis via salvage pathway; UMP from uridine: step 1/1.</text>
</comment>
<keyword evidence="3 5" id="KW-0547">Nucleotide-binding</keyword>
<evidence type="ECO:0000256" key="1">
    <source>
        <dbReference type="ARBA" id="ARBA00004690"/>
    </source>
</evidence>
<comment type="catalytic activity">
    <reaction evidence="5">
        <text>uridine + ATP = UMP + ADP + H(+)</text>
        <dbReference type="Rhea" id="RHEA:16825"/>
        <dbReference type="ChEBI" id="CHEBI:15378"/>
        <dbReference type="ChEBI" id="CHEBI:16704"/>
        <dbReference type="ChEBI" id="CHEBI:30616"/>
        <dbReference type="ChEBI" id="CHEBI:57865"/>
        <dbReference type="ChEBI" id="CHEBI:456216"/>
        <dbReference type="EC" id="2.7.1.48"/>
    </reaction>
</comment>